<proteinExistence type="predicted"/>
<reference evidence="1" key="1">
    <citation type="submission" date="2021-02" db="EMBL/GenBank/DDBJ databases">
        <authorList>
            <person name="Dougan E. K."/>
            <person name="Rhodes N."/>
            <person name="Thang M."/>
            <person name="Chan C."/>
        </authorList>
    </citation>
    <scope>NUCLEOTIDE SEQUENCE</scope>
</reference>
<dbReference type="Proteomes" id="UP000654075">
    <property type="component" value="Unassembled WGS sequence"/>
</dbReference>
<evidence type="ECO:0000313" key="2">
    <source>
        <dbReference type="EMBL" id="CAE8650509.1"/>
    </source>
</evidence>
<evidence type="ECO:0000313" key="3">
    <source>
        <dbReference type="Proteomes" id="UP000654075"/>
    </source>
</evidence>
<gene>
    <name evidence="1" type="ORF">PGLA1383_LOCUS12935</name>
    <name evidence="2" type="ORF">PGLA2088_LOCUS8315</name>
</gene>
<dbReference type="OrthoDB" id="546632at2759"/>
<organism evidence="1 3">
    <name type="scientific">Polarella glacialis</name>
    <name type="common">Dinoflagellate</name>
    <dbReference type="NCBI Taxonomy" id="89957"/>
    <lineage>
        <taxon>Eukaryota</taxon>
        <taxon>Sar</taxon>
        <taxon>Alveolata</taxon>
        <taxon>Dinophyceae</taxon>
        <taxon>Suessiales</taxon>
        <taxon>Suessiaceae</taxon>
        <taxon>Polarella</taxon>
    </lineage>
</organism>
<dbReference type="EMBL" id="CAJNNV010007016">
    <property type="protein sequence ID" value="CAE8594383.1"/>
    <property type="molecule type" value="Genomic_DNA"/>
</dbReference>
<dbReference type="EMBL" id="CAJNNW010008904">
    <property type="protein sequence ID" value="CAE8650509.1"/>
    <property type="molecule type" value="Genomic_DNA"/>
</dbReference>
<dbReference type="GO" id="GO:0004114">
    <property type="term" value="F:3',5'-cyclic-nucleotide phosphodiesterase activity"/>
    <property type="evidence" value="ECO:0007669"/>
    <property type="project" value="InterPro"/>
</dbReference>
<name>A0A813DXV9_POLGL</name>
<comment type="caution">
    <text evidence="1">The sequence shown here is derived from an EMBL/GenBank/DDBJ whole genome shotgun (WGS) entry which is preliminary data.</text>
</comment>
<sequence>AFVSEVAELKAAGANKNWVFDALGLHERTGRRALLAVAEVVVIPNCADLGTREKTLRRFLTEVHRRYEESSAPFHNEAHATVVCHST</sequence>
<keyword evidence="3" id="KW-1185">Reference proteome</keyword>
<feature type="non-terminal residue" evidence="1">
    <location>
        <position position="87"/>
    </location>
</feature>
<dbReference type="Proteomes" id="UP000626109">
    <property type="component" value="Unassembled WGS sequence"/>
</dbReference>
<dbReference type="GO" id="GO:0007165">
    <property type="term" value="P:signal transduction"/>
    <property type="evidence" value="ECO:0007669"/>
    <property type="project" value="InterPro"/>
</dbReference>
<feature type="non-terminal residue" evidence="1">
    <location>
        <position position="1"/>
    </location>
</feature>
<dbReference type="AlphaFoldDB" id="A0A813DXV9"/>
<dbReference type="Gene3D" id="1.10.1300.10">
    <property type="entry name" value="3'5'-cyclic nucleotide phosphodiesterase, catalytic domain"/>
    <property type="match status" value="1"/>
</dbReference>
<accession>A0A813DXV9</accession>
<dbReference type="InterPro" id="IPR036971">
    <property type="entry name" value="PDEase_catalytic_dom_sf"/>
</dbReference>
<evidence type="ECO:0000313" key="1">
    <source>
        <dbReference type="EMBL" id="CAE8594383.1"/>
    </source>
</evidence>
<dbReference type="SUPFAM" id="SSF109604">
    <property type="entry name" value="HD-domain/PDEase-like"/>
    <property type="match status" value="1"/>
</dbReference>
<protein>
    <submittedName>
        <fullName evidence="1">Uncharacterized protein</fullName>
    </submittedName>
</protein>